<reference evidence="4" key="1">
    <citation type="journal article" date="2018" name="Nat. Genet.">
        <title>Extensive intraspecific gene order and gene structural variations between Mo17 and other maize genomes.</title>
        <authorList>
            <person name="Sun S."/>
            <person name="Zhou Y."/>
            <person name="Chen J."/>
            <person name="Shi J."/>
            <person name="Zhao H."/>
            <person name="Zhao H."/>
            <person name="Song W."/>
            <person name="Zhang M."/>
            <person name="Cui Y."/>
            <person name="Dong X."/>
            <person name="Liu H."/>
            <person name="Ma X."/>
            <person name="Jiao Y."/>
            <person name="Wang B."/>
            <person name="Wei X."/>
            <person name="Stein J.C."/>
            <person name="Glaubitz J.C."/>
            <person name="Lu F."/>
            <person name="Yu G."/>
            <person name="Liang C."/>
            <person name="Fengler K."/>
            <person name="Li B."/>
            <person name="Rafalski A."/>
            <person name="Schnable P.S."/>
            <person name="Ware D.H."/>
            <person name="Buckler E.S."/>
            <person name="Lai J."/>
        </authorList>
    </citation>
    <scope>NUCLEOTIDE SEQUENCE [LARGE SCALE GENOMIC DNA]</scope>
    <source>
        <tissue evidence="4">Seedling</tissue>
    </source>
</reference>
<evidence type="ECO:0000256" key="1">
    <source>
        <dbReference type="ARBA" id="ARBA00010926"/>
    </source>
</evidence>
<dbReference type="SMART" id="SM01010">
    <property type="entry name" value="AMPKBI"/>
    <property type="match status" value="1"/>
</dbReference>
<dbReference type="InterPro" id="IPR013783">
    <property type="entry name" value="Ig-like_fold"/>
</dbReference>
<feature type="domain" description="Association with the SNF1 complex (ASC)" evidence="3">
    <location>
        <begin position="232"/>
        <end position="318"/>
    </location>
</feature>
<dbReference type="InterPro" id="IPR032640">
    <property type="entry name" value="AMPK1_CBM"/>
</dbReference>
<organism evidence="4">
    <name type="scientific">Zea mays</name>
    <name type="common">Maize</name>
    <dbReference type="NCBI Taxonomy" id="4577"/>
    <lineage>
        <taxon>Eukaryota</taxon>
        <taxon>Viridiplantae</taxon>
        <taxon>Streptophyta</taxon>
        <taxon>Embryophyta</taxon>
        <taxon>Tracheophyta</taxon>
        <taxon>Spermatophyta</taxon>
        <taxon>Magnoliopsida</taxon>
        <taxon>Liliopsida</taxon>
        <taxon>Poales</taxon>
        <taxon>Poaceae</taxon>
        <taxon>PACMAD clade</taxon>
        <taxon>Panicoideae</taxon>
        <taxon>Andropogonodae</taxon>
        <taxon>Andropogoneae</taxon>
        <taxon>Tripsacinae</taxon>
        <taxon>Zea</taxon>
    </lineage>
</organism>
<dbReference type="InterPro" id="IPR014756">
    <property type="entry name" value="Ig_E-set"/>
</dbReference>
<dbReference type="AlphaFoldDB" id="A0A3L6E2I1"/>
<dbReference type="GO" id="GO:0009507">
    <property type="term" value="C:chloroplast"/>
    <property type="evidence" value="ECO:0007669"/>
    <property type="project" value="UniProtKB-ARBA"/>
</dbReference>
<dbReference type="EMBL" id="NCVQ01000008">
    <property type="protein sequence ID" value="PWZ15102.1"/>
    <property type="molecule type" value="Genomic_DNA"/>
</dbReference>
<dbReference type="InterPro" id="IPR006828">
    <property type="entry name" value="ASC_dom"/>
</dbReference>
<dbReference type="SUPFAM" id="SSF160219">
    <property type="entry name" value="AMPKBI-like"/>
    <property type="match status" value="1"/>
</dbReference>
<name>A0A3L6E2I1_MAIZE</name>
<dbReference type="Gene3D" id="2.60.40.10">
    <property type="entry name" value="Immunoglobulins"/>
    <property type="match status" value="1"/>
</dbReference>
<proteinExistence type="inferred from homology"/>
<evidence type="ECO:0000259" key="3">
    <source>
        <dbReference type="SMART" id="SM01010"/>
    </source>
</evidence>
<evidence type="ECO:0000256" key="2">
    <source>
        <dbReference type="SAM" id="MobiDB-lite"/>
    </source>
</evidence>
<gene>
    <name evidence="4" type="primary">KINB1_4</name>
    <name evidence="4" type="ORF">Zm00014a_019889</name>
</gene>
<feature type="region of interest" description="Disordered" evidence="2">
    <location>
        <begin position="53"/>
        <end position="100"/>
    </location>
</feature>
<dbReference type="Pfam" id="PF16561">
    <property type="entry name" value="AMPK1_CBM"/>
    <property type="match status" value="1"/>
</dbReference>
<dbReference type="Proteomes" id="UP000251960">
    <property type="component" value="Chromosome 7"/>
</dbReference>
<evidence type="ECO:0000313" key="4">
    <source>
        <dbReference type="EMBL" id="PWZ15102.1"/>
    </source>
</evidence>
<comment type="similarity">
    <text evidence="1">Belongs to the 5'-AMP-activated protein kinase beta subunit family.</text>
</comment>
<protein>
    <submittedName>
        <fullName evidence="4">SNF1-related protein kinase regulatory subunit beta-1</fullName>
    </submittedName>
</protein>
<dbReference type="InterPro" id="IPR037256">
    <property type="entry name" value="ASC_dom_sf"/>
</dbReference>
<comment type="caution">
    <text evidence="4">The sequence shown here is derived from an EMBL/GenBank/DDBJ whole genome shotgun (WGS) entry which is preliminary data.</text>
</comment>
<dbReference type="CDD" id="cd02859">
    <property type="entry name" value="E_set_AMPKbeta_like_N"/>
    <property type="match status" value="1"/>
</dbReference>
<sequence length="320" mass="35524">MHACVEGVNSRWCMHDTVQEKHARILRHACISAGIPRLARPEMGNASGRAEDLADADMDDGNNVRRASSSSAGYVRGGGSSSSPPVSPPRPHSPRMFVPQSPVTPLQRAAEVPPPVFNQILMNQQHEDSDGPPQKKIPTLLTWTLGGRNIYVEGSWDNWTSKKLVEKSGKDHTILLMLSSGVHRYRFIVDGERRFIPDLPCETDNMGQIVNLVDVHDFVPDSVESVSELMAPPSPDSSYGFHVPGEKEFSKEPPQLPSQLYLGVLNSRSTEEGCARPRHVVLDHLYIEKGWGAQPLVALGYTHRFRSKYVTCVLYKAIER</sequence>
<dbReference type="PANTHER" id="PTHR46316">
    <property type="entry name" value="SNF1-RELATED PROTEIN KINASE REGULATORY SUBUNIT BETA-1"/>
    <property type="match status" value="1"/>
</dbReference>
<dbReference type="InterPro" id="IPR043554">
    <property type="entry name" value="KINB"/>
</dbReference>
<dbReference type="Pfam" id="PF04739">
    <property type="entry name" value="AMPKBI"/>
    <property type="match status" value="1"/>
</dbReference>
<accession>A0A3L6E2I1</accession>
<dbReference type="PANTHER" id="PTHR46316:SF3">
    <property type="entry name" value="OS07G0687300 PROTEIN"/>
    <property type="match status" value="1"/>
</dbReference>
<dbReference type="SUPFAM" id="SSF81296">
    <property type="entry name" value="E set domains"/>
    <property type="match status" value="1"/>
</dbReference>
<feature type="compositionally biased region" description="Low complexity" evidence="2">
    <location>
        <begin position="65"/>
        <end position="74"/>
    </location>
</feature>
<dbReference type="Gene3D" id="6.20.250.60">
    <property type="match status" value="1"/>
</dbReference>
<dbReference type="ExpressionAtlas" id="A0A3L6E2I1">
    <property type="expression patterns" value="baseline and differential"/>
</dbReference>